<evidence type="ECO:0000313" key="11">
    <source>
        <dbReference type="Proteomes" id="UP000243002"/>
    </source>
</evidence>
<protein>
    <recommendedName>
        <fullName evidence="9">Acireductone dioxygenase</fullName>
    </recommendedName>
    <alternativeName>
        <fullName evidence="9">1,2-dihydroxy-3-keto-5-methylthiopentene dioxygenase</fullName>
        <shortName evidence="9">DHK-MTPene dioxygenase</shortName>
    </alternativeName>
    <alternativeName>
        <fullName evidence="9">Acireductone dioxygenase (Fe(2+)-requiring)</fullName>
        <shortName evidence="9">ARD'</shortName>
        <shortName evidence="9">Fe-ARD</shortName>
        <ecNumber evidence="9">1.13.11.54</ecNumber>
    </alternativeName>
    <alternativeName>
        <fullName evidence="9">Acireductone dioxygenase (Ni(2+)-requiring)</fullName>
        <shortName evidence="9">ARD</shortName>
        <shortName evidence="9">Ni-ARD</shortName>
        <ecNumber evidence="9">1.13.11.53</ecNumber>
    </alternativeName>
</protein>
<evidence type="ECO:0000256" key="4">
    <source>
        <dbReference type="ARBA" id="ARBA00022723"/>
    </source>
</evidence>
<dbReference type="CDD" id="cd02232">
    <property type="entry name" value="cupin_ARD"/>
    <property type="match status" value="1"/>
</dbReference>
<dbReference type="RefSeq" id="WP_106502006.1">
    <property type="nucleotide sequence ID" value="NZ_PXXO01000003.1"/>
</dbReference>
<evidence type="ECO:0000256" key="6">
    <source>
        <dbReference type="ARBA" id="ARBA00023002"/>
    </source>
</evidence>
<evidence type="ECO:0000256" key="3">
    <source>
        <dbReference type="ARBA" id="ARBA00022605"/>
    </source>
</evidence>
<feature type="site" description="Important to generate the dianion" evidence="9">
    <location>
        <position position="107"/>
    </location>
</feature>
<dbReference type="GO" id="GO:0016151">
    <property type="term" value="F:nickel cation binding"/>
    <property type="evidence" value="ECO:0007669"/>
    <property type="project" value="UniProtKB-UniRule"/>
</dbReference>
<evidence type="ECO:0000256" key="5">
    <source>
        <dbReference type="ARBA" id="ARBA00022964"/>
    </source>
</evidence>
<feature type="binding site" evidence="9">
    <location>
        <position position="99"/>
    </location>
    <ligand>
        <name>Ni(2+)</name>
        <dbReference type="ChEBI" id="CHEBI:49786"/>
    </ligand>
</feature>
<feature type="binding site" evidence="9">
    <location>
        <position position="101"/>
    </location>
    <ligand>
        <name>Fe(2+)</name>
        <dbReference type="ChEBI" id="CHEBI:29033"/>
    </ligand>
</feature>
<dbReference type="GO" id="GO:0010308">
    <property type="term" value="F:acireductone dioxygenase (Ni2+-requiring) activity"/>
    <property type="evidence" value="ECO:0007669"/>
    <property type="project" value="UniProtKB-UniRule"/>
</dbReference>
<feature type="binding site" evidence="9">
    <location>
        <position position="105"/>
    </location>
    <ligand>
        <name>Ni(2+)</name>
        <dbReference type="ChEBI" id="CHEBI:49786"/>
    </ligand>
</feature>
<dbReference type="AlphaFoldDB" id="A0A2P7MZ61"/>
<dbReference type="GO" id="GO:0005506">
    <property type="term" value="F:iron ion binding"/>
    <property type="evidence" value="ECO:0007669"/>
    <property type="project" value="UniProtKB-UniRule"/>
</dbReference>
<dbReference type="EMBL" id="PXXO01000003">
    <property type="protein sequence ID" value="PSJ06499.1"/>
    <property type="molecule type" value="Genomic_DNA"/>
</dbReference>
<dbReference type="OrthoDB" id="9795636at2"/>
<dbReference type="SUPFAM" id="SSF51182">
    <property type="entry name" value="RmlC-like cupins"/>
    <property type="match status" value="1"/>
</dbReference>
<dbReference type="Gene3D" id="2.60.120.10">
    <property type="entry name" value="Jelly Rolls"/>
    <property type="match status" value="1"/>
</dbReference>
<dbReference type="EC" id="1.13.11.54" evidence="9"/>
<keyword evidence="6 9" id="KW-0560">Oxidoreductase</keyword>
<keyword evidence="5 9" id="KW-0223">Dioxygenase</keyword>
<evidence type="ECO:0000256" key="8">
    <source>
        <dbReference type="ARBA" id="ARBA00023167"/>
    </source>
</evidence>
<dbReference type="PANTHER" id="PTHR23418:SF0">
    <property type="entry name" value="ACIREDUCTONE DIOXYGENASE"/>
    <property type="match status" value="1"/>
</dbReference>
<evidence type="ECO:0000256" key="2">
    <source>
        <dbReference type="ARBA" id="ARBA00022596"/>
    </source>
</evidence>
<feature type="site" description="May play a role in metal incorporation in vivo" evidence="9">
    <location>
        <position position="98"/>
    </location>
</feature>
<dbReference type="GO" id="GO:0019284">
    <property type="term" value="P:L-methionine salvage from S-adenosylmethionine"/>
    <property type="evidence" value="ECO:0007669"/>
    <property type="project" value="InterPro"/>
</dbReference>
<name>A0A2P7MZ61_9CYAN</name>
<feature type="site" description="May play a role in transmitting local conformational changes" evidence="9">
    <location>
        <position position="104"/>
    </location>
</feature>
<sequence>MTLLQVFGTGPAASASPNLSSSDPAAIAATLAPMGIGFERWQVQGGLSPEADPAAILAVYATEIARVQAGGSYPTVDAIRLTPNHPDRQALRQKFLAEHTHSEDEVRFFVEGRGLFCLHIGDLVLQLLCEAGDWISVPAGTKHWFDMGPEPHFCALRFFDNPAGWVAEFTGDQIADHYPRLDDLGA</sequence>
<evidence type="ECO:0000256" key="1">
    <source>
        <dbReference type="ARBA" id="ARBA00000428"/>
    </source>
</evidence>
<feature type="binding site" evidence="9">
    <location>
        <position position="143"/>
    </location>
    <ligand>
        <name>Ni(2+)</name>
        <dbReference type="ChEBI" id="CHEBI:49786"/>
    </ligand>
</feature>
<dbReference type="PANTHER" id="PTHR23418">
    <property type="entry name" value="ACIREDUCTONE DIOXYGENASE"/>
    <property type="match status" value="1"/>
</dbReference>
<gene>
    <name evidence="9" type="primary">mtnD</name>
    <name evidence="10" type="ORF">C7K55_03315</name>
</gene>
<feature type="binding site" evidence="9">
    <location>
        <position position="143"/>
    </location>
    <ligand>
        <name>Fe(2+)</name>
        <dbReference type="ChEBI" id="CHEBI:29033"/>
    </ligand>
</feature>
<evidence type="ECO:0000256" key="7">
    <source>
        <dbReference type="ARBA" id="ARBA00023004"/>
    </source>
</evidence>
<keyword evidence="2 9" id="KW-0533">Nickel</keyword>
<dbReference type="Pfam" id="PF03079">
    <property type="entry name" value="ARD"/>
    <property type="match status" value="1"/>
</dbReference>
<dbReference type="UniPathway" id="UPA00904">
    <property type="reaction ID" value="UER00878"/>
</dbReference>
<comment type="cofactor">
    <cofactor evidence="9">
        <name>Fe(2+)</name>
        <dbReference type="ChEBI" id="CHEBI:29033"/>
    </cofactor>
    <text evidence="9">Binds 1 Fe(2+) cation per monomer.</text>
</comment>
<dbReference type="Proteomes" id="UP000243002">
    <property type="component" value="Unassembled WGS sequence"/>
</dbReference>
<comment type="catalytic activity">
    <reaction evidence="1 9">
        <text>1,2-dihydroxy-5-(methylsulfanyl)pent-1-en-3-one + O2 = 4-methylsulfanyl-2-oxobutanoate + formate + 2 H(+)</text>
        <dbReference type="Rhea" id="RHEA:24504"/>
        <dbReference type="ChEBI" id="CHEBI:15378"/>
        <dbReference type="ChEBI" id="CHEBI:15379"/>
        <dbReference type="ChEBI" id="CHEBI:15740"/>
        <dbReference type="ChEBI" id="CHEBI:16723"/>
        <dbReference type="ChEBI" id="CHEBI:49252"/>
        <dbReference type="EC" id="1.13.11.54"/>
    </reaction>
</comment>
<dbReference type="HAMAP" id="MF_01682">
    <property type="entry name" value="Salvage_MtnD"/>
    <property type="match status" value="1"/>
</dbReference>
<dbReference type="InterPro" id="IPR011051">
    <property type="entry name" value="RmlC_Cupin_sf"/>
</dbReference>
<keyword evidence="11" id="KW-1185">Reference proteome</keyword>
<accession>A0A2P7MZ61</accession>
<reference evidence="10 11" key="1">
    <citation type="journal article" date="2018" name="Environ. Microbiol.">
        <title>Ecological and genomic features of two widespread freshwater picocyanobacteria.</title>
        <authorList>
            <person name="Cabello-Yeves P.J."/>
            <person name="Picazo A."/>
            <person name="Camacho A."/>
            <person name="Callieri C."/>
            <person name="Rosselli R."/>
            <person name="Roda-Garcia J.J."/>
            <person name="Coutinho F.H."/>
            <person name="Rodriguez-Valera F."/>
        </authorList>
    </citation>
    <scope>NUCLEOTIDE SEQUENCE [LARGE SCALE GENOMIC DNA]</scope>
    <source>
        <strain evidence="10 11">Tous</strain>
    </source>
</reference>
<comment type="caution">
    <text evidence="10">The sequence shown here is derived from an EMBL/GenBank/DDBJ whole genome shotgun (WGS) entry which is preliminary data.</text>
</comment>
<comment type="pathway">
    <text evidence="9">Amino-acid biosynthesis; L-methionine biosynthesis via salvage pathway; L-methionine from S-methyl-5-thio-alpha-D-ribose 1-phosphate: step 5/6.</text>
</comment>
<feature type="binding site" evidence="9">
    <location>
        <position position="101"/>
    </location>
    <ligand>
        <name>Ni(2+)</name>
        <dbReference type="ChEBI" id="CHEBI:49786"/>
    </ligand>
</feature>
<comment type="subunit">
    <text evidence="9">Monomer.</text>
</comment>
<dbReference type="GO" id="GO:0019509">
    <property type="term" value="P:L-methionine salvage from methylthioadenosine"/>
    <property type="evidence" value="ECO:0007669"/>
    <property type="project" value="UniProtKB-UniRule"/>
</dbReference>
<dbReference type="InterPro" id="IPR023956">
    <property type="entry name" value="ARD_bac"/>
</dbReference>
<dbReference type="GO" id="GO:0010309">
    <property type="term" value="F:acireductone dioxygenase [iron(II)-requiring] activity"/>
    <property type="evidence" value="ECO:0007669"/>
    <property type="project" value="UniProtKB-UniRule"/>
</dbReference>
<proteinExistence type="inferred from homology"/>
<dbReference type="EC" id="1.13.11.53" evidence="9"/>
<comment type="catalytic activity">
    <reaction evidence="9">
        <text>1,2-dihydroxy-5-(methylsulfanyl)pent-1-en-3-one + O2 = 3-(methylsulfanyl)propanoate + CO + formate + 2 H(+)</text>
        <dbReference type="Rhea" id="RHEA:14161"/>
        <dbReference type="ChEBI" id="CHEBI:15378"/>
        <dbReference type="ChEBI" id="CHEBI:15379"/>
        <dbReference type="ChEBI" id="CHEBI:15740"/>
        <dbReference type="ChEBI" id="CHEBI:17245"/>
        <dbReference type="ChEBI" id="CHEBI:49016"/>
        <dbReference type="ChEBI" id="CHEBI:49252"/>
        <dbReference type="EC" id="1.13.11.53"/>
    </reaction>
</comment>
<dbReference type="InterPro" id="IPR004313">
    <property type="entry name" value="ARD"/>
</dbReference>
<dbReference type="InterPro" id="IPR014710">
    <property type="entry name" value="RmlC-like_jellyroll"/>
</dbReference>
<keyword evidence="8 9" id="KW-0486">Methionine biosynthesis</keyword>
<evidence type="ECO:0000256" key="9">
    <source>
        <dbReference type="HAMAP-Rule" id="MF_01682"/>
    </source>
</evidence>
<comment type="cofactor">
    <cofactor evidence="9">
        <name>Ni(2+)</name>
        <dbReference type="ChEBI" id="CHEBI:49786"/>
    </cofactor>
    <text evidence="9">Binds 1 nickel ion per monomer.</text>
</comment>
<keyword evidence="4 9" id="KW-0479">Metal-binding</keyword>
<comment type="similarity">
    <text evidence="9">Belongs to the acireductone dioxygenase (ARD) family.</text>
</comment>
<keyword evidence="3 9" id="KW-0028">Amino-acid biosynthesis</keyword>
<organism evidence="10 11">
    <name type="scientific">Cyanobium usitatum str. Tous</name>
    <dbReference type="NCBI Taxonomy" id="2116684"/>
    <lineage>
        <taxon>Bacteria</taxon>
        <taxon>Bacillati</taxon>
        <taxon>Cyanobacteriota</taxon>
        <taxon>Cyanophyceae</taxon>
        <taxon>Synechococcales</taxon>
        <taxon>Prochlorococcaceae</taxon>
        <taxon>Cyanobium</taxon>
    </lineage>
</organism>
<keyword evidence="7 9" id="KW-0408">Iron</keyword>
<feature type="binding site" evidence="9">
    <location>
        <position position="99"/>
    </location>
    <ligand>
        <name>Fe(2+)</name>
        <dbReference type="ChEBI" id="CHEBI:29033"/>
    </ligand>
</feature>
<comment type="function">
    <text evidence="9">Catalyzes 2 different reactions between oxygene and the acireductone 1,2-dihydroxy-3-keto-5-methylthiopentene (DHK-MTPene) depending upon the metal bound in the active site. Fe-containing acireductone dioxygenase (Fe-ARD) produces formate and 2-keto-4-methylthiobutyrate (KMTB), the alpha-ketoacid precursor of methionine in the methionine recycle pathway. Ni-containing acireductone dioxygenase (Ni-ARD) produces methylthiopropionate, carbon monoxide and formate, and does not lie on the methionine recycle pathway.</text>
</comment>
<feature type="binding site" evidence="9">
    <location>
        <position position="105"/>
    </location>
    <ligand>
        <name>Fe(2+)</name>
        <dbReference type="ChEBI" id="CHEBI:29033"/>
    </ligand>
</feature>
<evidence type="ECO:0000313" key="10">
    <source>
        <dbReference type="EMBL" id="PSJ06499.1"/>
    </source>
</evidence>